<dbReference type="EMBL" id="CP033464">
    <property type="protein sequence ID" value="QDX93796.1"/>
    <property type="molecule type" value="Genomic_DNA"/>
</dbReference>
<name>A0A502HFP3_BRELA</name>
<organism evidence="1 2">
    <name type="scientific">Brevibacillus laterosporus</name>
    <name type="common">Bacillus laterosporus</name>
    <dbReference type="NCBI Taxonomy" id="1465"/>
    <lineage>
        <taxon>Bacteria</taxon>
        <taxon>Bacillati</taxon>
        <taxon>Bacillota</taxon>
        <taxon>Bacilli</taxon>
        <taxon>Bacillales</taxon>
        <taxon>Paenibacillaceae</taxon>
        <taxon>Brevibacillus</taxon>
    </lineage>
</organism>
<reference evidence="1 2" key="1">
    <citation type="submission" date="2018-11" db="EMBL/GenBank/DDBJ databases">
        <title>Phylogenetic determinants of toxin gene distribution in genomes of Brevibacillus laterosporus.</title>
        <authorList>
            <person name="Glare T.R."/>
            <person name="Durrant A."/>
            <person name="Berry C."/>
            <person name="Palma L."/>
            <person name="Ormskirk M."/>
            <person name="Cox M.O."/>
        </authorList>
    </citation>
    <scope>NUCLEOTIDE SEQUENCE [LARGE SCALE GENOMIC DNA]</scope>
    <source>
        <strain evidence="1 2">1821L</strain>
    </source>
</reference>
<dbReference type="Proteomes" id="UP000319432">
    <property type="component" value="Chromosome"/>
</dbReference>
<protein>
    <submittedName>
        <fullName evidence="1">Uncharacterized protein</fullName>
    </submittedName>
</protein>
<dbReference type="OrthoDB" id="2892164at2"/>
<keyword evidence="2" id="KW-1185">Reference proteome</keyword>
<dbReference type="AlphaFoldDB" id="A0A502HFP3"/>
<accession>A0A502HFP3</accession>
<sequence length="176" mass="21015">MNYKSLVENLVLQYSKVIKEFSQSEDNKNVYALLFHVDPYHGAITLYLNNESKLKETVLRYQNMYPNDSYTEESLRHSSGDFSFVYHADELSSNIKDLLKTYYNLVVEEIDYEDTERYWIELFTFTKAIKRTLQKLEQYILLLDKTDNFDSYIEFHDTDEEDTNFLLEESELVGMI</sequence>
<gene>
    <name evidence="1" type="ORF">EEL30_16765</name>
</gene>
<evidence type="ECO:0000313" key="1">
    <source>
        <dbReference type="EMBL" id="QDX93796.1"/>
    </source>
</evidence>
<evidence type="ECO:0000313" key="2">
    <source>
        <dbReference type="Proteomes" id="UP000319432"/>
    </source>
</evidence>
<proteinExistence type="predicted"/>